<proteinExistence type="predicted"/>
<dbReference type="Proteomes" id="UP000224130">
    <property type="component" value="Unassembled WGS sequence"/>
</dbReference>
<reference evidence="2 3" key="1">
    <citation type="submission" date="2017-10" db="EMBL/GenBank/DDBJ databases">
        <title>Sequencing the genomes of 1000 actinobacteria strains.</title>
        <authorList>
            <person name="Klenk H.-P."/>
        </authorList>
    </citation>
    <scope>NUCLEOTIDE SEQUENCE [LARGE SCALE GENOMIC DNA]</scope>
    <source>
        <strain evidence="2 3">DSM 21863</strain>
    </source>
</reference>
<accession>A0A2A9EZ06</accession>
<dbReference type="OrthoDB" id="9866851at2"/>
<organism evidence="2 3">
    <name type="scientific">Isoptericola jiangsuensis</name>
    <dbReference type="NCBI Taxonomy" id="548579"/>
    <lineage>
        <taxon>Bacteria</taxon>
        <taxon>Bacillati</taxon>
        <taxon>Actinomycetota</taxon>
        <taxon>Actinomycetes</taxon>
        <taxon>Micrococcales</taxon>
        <taxon>Promicromonosporaceae</taxon>
        <taxon>Isoptericola</taxon>
    </lineage>
</organism>
<dbReference type="AlphaFoldDB" id="A0A2A9EZ06"/>
<name>A0A2A9EZ06_9MICO</name>
<evidence type="ECO:0000256" key="1">
    <source>
        <dbReference type="SAM" id="MobiDB-lite"/>
    </source>
</evidence>
<keyword evidence="3" id="KW-1185">Reference proteome</keyword>
<protein>
    <submittedName>
        <fullName evidence="2">Uncharacterized protein</fullName>
    </submittedName>
</protein>
<evidence type="ECO:0000313" key="3">
    <source>
        <dbReference type="Proteomes" id="UP000224130"/>
    </source>
</evidence>
<feature type="region of interest" description="Disordered" evidence="1">
    <location>
        <begin position="1"/>
        <end position="106"/>
    </location>
</feature>
<feature type="compositionally biased region" description="Basic and acidic residues" evidence="1">
    <location>
        <begin position="91"/>
        <end position="106"/>
    </location>
</feature>
<comment type="caution">
    <text evidence="2">The sequence shown here is derived from an EMBL/GenBank/DDBJ whole genome shotgun (WGS) entry which is preliminary data.</text>
</comment>
<evidence type="ECO:0000313" key="2">
    <source>
        <dbReference type="EMBL" id="PFG44294.1"/>
    </source>
</evidence>
<dbReference type="RefSeq" id="WP_098464520.1">
    <property type="nucleotide sequence ID" value="NZ_PDJJ01000001.1"/>
</dbReference>
<gene>
    <name evidence="2" type="ORF">ATJ88_3016</name>
</gene>
<sequence length="106" mass="10824">MTARDKSDFGSGKILPEELDAATPAPGPEGDTVHPERDWATGPDLAAVEHPASASASADDGDDERGSGEHAPVESGAHFGGAPDDDAEPVELDHPPRHGAGDDAEH</sequence>
<dbReference type="EMBL" id="PDJJ01000001">
    <property type="protein sequence ID" value="PFG44294.1"/>
    <property type="molecule type" value="Genomic_DNA"/>
</dbReference>